<keyword evidence="1" id="KW-0378">Hydrolase</keyword>
<dbReference type="PANTHER" id="PTHR43316:SF9">
    <property type="entry name" value="ACID DEHALOGENASE, PUTATIVE (AFU_ORTHOLOGUE AFUA_6G14460)-RELATED"/>
    <property type="match status" value="1"/>
</dbReference>
<evidence type="ECO:0000313" key="4">
    <source>
        <dbReference type="Proteomes" id="UP000094819"/>
    </source>
</evidence>
<keyword evidence="4" id="KW-1185">Reference proteome</keyword>
<name>A0A1E3IL37_9TREE</name>
<gene>
    <name evidence="3" type="ORF">L198_06692</name>
</gene>
<dbReference type="AlphaFoldDB" id="A0A1E3IL37"/>
<dbReference type="SUPFAM" id="SSF56784">
    <property type="entry name" value="HAD-like"/>
    <property type="match status" value="1"/>
</dbReference>
<dbReference type="Gene3D" id="3.40.50.1000">
    <property type="entry name" value="HAD superfamily/HAD-like"/>
    <property type="match status" value="1"/>
</dbReference>
<sequence length="249" mass="28445">MEHSSSVPFPPDRWTDSRTVPVDDWERGKYEALEESIFSQKTCPEPEKIFRSLGVIENRIQQEDKDRIYPEVLELSYKELTAEHRLWYDPASAQAFGDSVGSWPPFPDSAKALKRLKEMGLKLFVLSNVDNESFAVTRKKLEVGGFEFDGVWTAEDIGSYKPDLRNFRYALGKLEEEFDIGPHEVLAVANSKSGDIRPAHKMNLKAVWINRPHAIIGVQGLEDVKPEWEFESMEAFADGVKEAMEEEGY</sequence>
<accession>A0A1E3IL37</accession>
<comment type="caution">
    <text evidence="3">The sequence shown here is derived from an EMBL/GenBank/DDBJ whole genome shotgun (WGS) entry which is preliminary data.</text>
</comment>
<proteinExistence type="predicted"/>
<dbReference type="InterPro" id="IPR036412">
    <property type="entry name" value="HAD-like_sf"/>
</dbReference>
<evidence type="ECO:0000256" key="1">
    <source>
        <dbReference type="ARBA" id="ARBA00022801"/>
    </source>
</evidence>
<dbReference type="InterPro" id="IPR051540">
    <property type="entry name" value="S-2-haloacid_dehalogenase"/>
</dbReference>
<feature type="region of interest" description="Disordered" evidence="2">
    <location>
        <begin position="1"/>
        <end position="20"/>
    </location>
</feature>
<evidence type="ECO:0000313" key="3">
    <source>
        <dbReference type="EMBL" id="ODN88421.1"/>
    </source>
</evidence>
<dbReference type="Pfam" id="PF00702">
    <property type="entry name" value="Hydrolase"/>
    <property type="match status" value="1"/>
</dbReference>
<organism evidence="3 4">
    <name type="scientific">Cryptococcus wingfieldii CBS 7118</name>
    <dbReference type="NCBI Taxonomy" id="1295528"/>
    <lineage>
        <taxon>Eukaryota</taxon>
        <taxon>Fungi</taxon>
        <taxon>Dikarya</taxon>
        <taxon>Basidiomycota</taxon>
        <taxon>Agaricomycotina</taxon>
        <taxon>Tremellomycetes</taxon>
        <taxon>Tremellales</taxon>
        <taxon>Cryptococcaceae</taxon>
        <taxon>Cryptococcus</taxon>
    </lineage>
</organism>
<dbReference type="PANTHER" id="PTHR43316">
    <property type="entry name" value="HYDROLASE, HALOACID DELAHOGENASE-RELATED"/>
    <property type="match status" value="1"/>
</dbReference>
<dbReference type="GO" id="GO:0016787">
    <property type="term" value="F:hydrolase activity"/>
    <property type="evidence" value="ECO:0007669"/>
    <property type="project" value="UniProtKB-KW"/>
</dbReference>
<dbReference type="GeneID" id="30195904"/>
<protein>
    <submittedName>
        <fullName evidence="3">Haloacid dehalogenase, type II</fullName>
    </submittedName>
</protein>
<dbReference type="Gene3D" id="1.10.150.750">
    <property type="match status" value="1"/>
</dbReference>
<dbReference type="OrthoDB" id="20198at2759"/>
<dbReference type="EMBL" id="AWGH01000025">
    <property type="protein sequence ID" value="ODN88421.1"/>
    <property type="molecule type" value="Genomic_DNA"/>
</dbReference>
<evidence type="ECO:0000256" key="2">
    <source>
        <dbReference type="SAM" id="MobiDB-lite"/>
    </source>
</evidence>
<dbReference type="RefSeq" id="XP_019029230.1">
    <property type="nucleotide sequence ID" value="XM_019178747.1"/>
</dbReference>
<dbReference type="InterPro" id="IPR023214">
    <property type="entry name" value="HAD_sf"/>
</dbReference>
<reference evidence="3 4" key="1">
    <citation type="submission" date="2016-06" db="EMBL/GenBank/DDBJ databases">
        <title>Evolution of pathogenesis and genome organization in the Tremellales.</title>
        <authorList>
            <person name="Cuomo C."/>
            <person name="Litvintseva A."/>
            <person name="Heitman J."/>
            <person name="Chen Y."/>
            <person name="Sun S."/>
            <person name="Springer D."/>
            <person name="Dromer F."/>
            <person name="Young S."/>
            <person name="Zeng Q."/>
            <person name="Chapman S."/>
            <person name="Gujja S."/>
            <person name="Saif S."/>
            <person name="Birren B."/>
        </authorList>
    </citation>
    <scope>NUCLEOTIDE SEQUENCE [LARGE SCALE GENOMIC DNA]</scope>
    <source>
        <strain evidence="3 4">CBS 7118</strain>
    </source>
</reference>
<dbReference type="Proteomes" id="UP000094819">
    <property type="component" value="Unassembled WGS sequence"/>
</dbReference>